<dbReference type="OrthoDB" id="440760at2759"/>
<evidence type="ECO:0000256" key="1">
    <source>
        <dbReference type="SAM" id="MobiDB-lite"/>
    </source>
</evidence>
<sequence>RRYVMANDMDEEEYVNFAEQQAVSFYQKNDETDFRKWLLADHATKLIPTNLACEIINYLARETVAQIVEASLLLKKERHPDWYQNLNDIYNPHSENSTTGEASGTSIFEPKIPPCNPDDPITPGVINAALSRLYMKNKKNGQMGLIRRKPRLLCI</sequence>
<protein>
    <submittedName>
        <fullName evidence="2">Uncharacterized protein</fullName>
    </submittedName>
</protein>
<feature type="non-terminal residue" evidence="2">
    <location>
        <position position="1"/>
    </location>
</feature>
<dbReference type="EMBL" id="BMAO01031271">
    <property type="protein sequence ID" value="GFQ73805.1"/>
    <property type="molecule type" value="Genomic_DNA"/>
</dbReference>
<proteinExistence type="predicted"/>
<evidence type="ECO:0000313" key="2">
    <source>
        <dbReference type="EMBL" id="GFQ73805.1"/>
    </source>
</evidence>
<accession>A0A8X6KEN6</accession>
<dbReference type="AlphaFoldDB" id="A0A8X6KEN6"/>
<feature type="compositionally biased region" description="Polar residues" evidence="1">
    <location>
        <begin position="93"/>
        <end position="106"/>
    </location>
</feature>
<keyword evidence="3" id="KW-1185">Reference proteome</keyword>
<reference evidence="2" key="1">
    <citation type="submission" date="2020-07" db="EMBL/GenBank/DDBJ databases">
        <title>Multicomponent nature underlies the extraordinary mechanical properties of spider dragline silk.</title>
        <authorList>
            <person name="Kono N."/>
            <person name="Nakamura H."/>
            <person name="Mori M."/>
            <person name="Yoshida Y."/>
            <person name="Ohtoshi R."/>
            <person name="Malay A.D."/>
            <person name="Moran D.A.P."/>
            <person name="Tomita M."/>
            <person name="Numata K."/>
            <person name="Arakawa K."/>
        </authorList>
    </citation>
    <scope>NUCLEOTIDE SEQUENCE</scope>
</reference>
<organism evidence="2 3">
    <name type="scientific">Trichonephila clavata</name>
    <name type="common">Joro spider</name>
    <name type="synonym">Nephila clavata</name>
    <dbReference type="NCBI Taxonomy" id="2740835"/>
    <lineage>
        <taxon>Eukaryota</taxon>
        <taxon>Metazoa</taxon>
        <taxon>Ecdysozoa</taxon>
        <taxon>Arthropoda</taxon>
        <taxon>Chelicerata</taxon>
        <taxon>Arachnida</taxon>
        <taxon>Araneae</taxon>
        <taxon>Araneomorphae</taxon>
        <taxon>Entelegynae</taxon>
        <taxon>Araneoidea</taxon>
        <taxon>Nephilidae</taxon>
        <taxon>Trichonephila</taxon>
    </lineage>
</organism>
<evidence type="ECO:0000313" key="3">
    <source>
        <dbReference type="Proteomes" id="UP000887116"/>
    </source>
</evidence>
<gene>
    <name evidence="2" type="ORF">TNCT_385641</name>
</gene>
<comment type="caution">
    <text evidence="2">The sequence shown here is derived from an EMBL/GenBank/DDBJ whole genome shotgun (WGS) entry which is preliminary data.</text>
</comment>
<feature type="region of interest" description="Disordered" evidence="1">
    <location>
        <begin position="93"/>
        <end position="114"/>
    </location>
</feature>
<dbReference type="Proteomes" id="UP000887116">
    <property type="component" value="Unassembled WGS sequence"/>
</dbReference>
<name>A0A8X6KEN6_TRICU</name>